<protein>
    <submittedName>
        <fullName evidence="1">Uncharacterized protein</fullName>
    </submittedName>
</protein>
<dbReference type="Proteomes" id="UP000595841">
    <property type="component" value="Chromosome"/>
</dbReference>
<keyword evidence="2" id="KW-1185">Reference proteome</keyword>
<evidence type="ECO:0000313" key="1">
    <source>
        <dbReference type="EMBL" id="QQZ61234.1"/>
    </source>
</evidence>
<name>A0A974PC04_9BACL</name>
<proteinExistence type="predicted"/>
<accession>A0A974PC04</accession>
<dbReference type="AlphaFoldDB" id="A0A974PC04"/>
<dbReference type="RefSeq" id="WP_202676884.1">
    <property type="nucleotide sequence ID" value="NZ_CP068595.1"/>
</dbReference>
<dbReference type="EMBL" id="CP068595">
    <property type="protein sequence ID" value="QQZ61234.1"/>
    <property type="molecule type" value="Genomic_DNA"/>
</dbReference>
<reference evidence="1 2" key="1">
    <citation type="submission" date="2021-01" db="EMBL/GenBank/DDBJ databases">
        <title>Whole genome sequence of Paenibacillus sonchi LMG 24727 for comparative genomics.</title>
        <authorList>
            <person name="Lee G."/>
            <person name="Kim M.-J."/>
            <person name="Lim K."/>
            <person name="Shin J.-H."/>
        </authorList>
    </citation>
    <scope>NUCLEOTIDE SEQUENCE [LARGE SCALE GENOMIC DNA]</scope>
    <source>
        <strain evidence="1 2">LMG 24727</strain>
    </source>
</reference>
<organism evidence="1 2">
    <name type="scientific">Paenibacillus sonchi</name>
    <dbReference type="NCBI Taxonomy" id="373687"/>
    <lineage>
        <taxon>Bacteria</taxon>
        <taxon>Bacillati</taxon>
        <taxon>Bacillota</taxon>
        <taxon>Bacilli</taxon>
        <taxon>Bacillales</taxon>
        <taxon>Paenibacillaceae</taxon>
        <taxon>Paenibacillus</taxon>
        <taxon>Paenibacillus sonchi group</taxon>
    </lineage>
</organism>
<gene>
    <name evidence="1" type="ORF">JI735_33535</name>
</gene>
<evidence type="ECO:0000313" key="2">
    <source>
        <dbReference type="Proteomes" id="UP000595841"/>
    </source>
</evidence>
<dbReference type="KEGG" id="pson:JI735_33535"/>
<sequence length="87" mass="9926">MARVDMLQVIYKSAVSQISLSPKNWMNYLEFAAGIYKYSFDNSLLIYAQNPTATMLAPLPLWNQIGRYVKKGKRVSPFAIFSWGVLC</sequence>